<dbReference type="AlphaFoldDB" id="A0AAV0PVG6"/>
<name>A0AAV0PVG6_9ROSI</name>
<dbReference type="EMBL" id="CAMGYJ010000009">
    <property type="protein sequence ID" value="CAI0474231.1"/>
    <property type="molecule type" value="Genomic_DNA"/>
</dbReference>
<dbReference type="PANTHER" id="PTHR46033">
    <property type="entry name" value="PROTEIN MAIN-LIKE 2"/>
    <property type="match status" value="1"/>
</dbReference>
<dbReference type="GO" id="GO:0010073">
    <property type="term" value="P:meristem maintenance"/>
    <property type="evidence" value="ECO:0007669"/>
    <property type="project" value="InterPro"/>
</dbReference>
<protein>
    <recommendedName>
        <fullName evidence="3">Aminotransferase-like plant mobile domain-containing protein</fullName>
    </recommendedName>
</protein>
<dbReference type="Proteomes" id="UP001154282">
    <property type="component" value="Unassembled WGS sequence"/>
</dbReference>
<reference evidence="1" key="1">
    <citation type="submission" date="2022-08" db="EMBL/GenBank/DDBJ databases">
        <authorList>
            <person name="Gutierrez-Valencia J."/>
        </authorList>
    </citation>
    <scope>NUCLEOTIDE SEQUENCE</scope>
</reference>
<sequence length="249" mass="27872">MTILLHDVQYLLQIPVEGRLMSRTSEQLDHPEVGLCALLGMNSEQLSGRSEVPGFGSKGKWYDKGGFLADMASRYLQVNGTHVTEAQSYLLLMLGSTLFVDKSRDRVRPVVNLFLDELEEIDQYSWRPVHLLGCTDALVRRLVLVLGGWLVVSHFCSVGSTSTFRVSGHLTLSHLSLDLMRLGLHDGFGQPATGSVADPSVRLAFYRRALDSLTPADVFWTPFHQRPHLEVRRSLYTGVIRFADIGEFL</sequence>
<evidence type="ECO:0000313" key="2">
    <source>
        <dbReference type="Proteomes" id="UP001154282"/>
    </source>
</evidence>
<dbReference type="PANTHER" id="PTHR46033:SF8">
    <property type="entry name" value="PROTEIN MAINTENANCE OF MERISTEMS-LIKE"/>
    <property type="match status" value="1"/>
</dbReference>
<proteinExistence type="predicted"/>
<organism evidence="1 2">
    <name type="scientific">Linum tenue</name>
    <dbReference type="NCBI Taxonomy" id="586396"/>
    <lineage>
        <taxon>Eukaryota</taxon>
        <taxon>Viridiplantae</taxon>
        <taxon>Streptophyta</taxon>
        <taxon>Embryophyta</taxon>
        <taxon>Tracheophyta</taxon>
        <taxon>Spermatophyta</taxon>
        <taxon>Magnoliopsida</taxon>
        <taxon>eudicotyledons</taxon>
        <taxon>Gunneridae</taxon>
        <taxon>Pentapetalae</taxon>
        <taxon>rosids</taxon>
        <taxon>fabids</taxon>
        <taxon>Malpighiales</taxon>
        <taxon>Linaceae</taxon>
        <taxon>Linum</taxon>
    </lineage>
</organism>
<accession>A0AAV0PVG6</accession>
<evidence type="ECO:0000313" key="1">
    <source>
        <dbReference type="EMBL" id="CAI0474231.1"/>
    </source>
</evidence>
<gene>
    <name evidence="1" type="ORF">LITE_LOCUS39957</name>
</gene>
<evidence type="ECO:0008006" key="3">
    <source>
        <dbReference type="Google" id="ProtNLM"/>
    </source>
</evidence>
<keyword evidence="2" id="KW-1185">Reference proteome</keyword>
<comment type="caution">
    <text evidence="1">The sequence shown here is derived from an EMBL/GenBank/DDBJ whole genome shotgun (WGS) entry which is preliminary data.</text>
</comment>
<dbReference type="InterPro" id="IPR044824">
    <property type="entry name" value="MAIN-like"/>
</dbReference>